<dbReference type="PANTHER" id="PTHR10270">
    <property type="entry name" value="SOX TRANSCRIPTION FACTOR"/>
    <property type="match status" value="1"/>
</dbReference>
<evidence type="ECO:0000256" key="2">
    <source>
        <dbReference type="ARBA" id="ARBA00023163"/>
    </source>
</evidence>
<feature type="non-terminal residue" evidence="6">
    <location>
        <position position="50"/>
    </location>
</feature>
<dbReference type="SUPFAM" id="SSF47095">
    <property type="entry name" value="HMG-box"/>
    <property type="match status" value="1"/>
</dbReference>
<sequence length="50" mass="6100">DVSRELGKRWRNLAAEEKAYWNRCADEEKQKHAEKYPGYKYTPRRNSKKN</sequence>
<dbReference type="GO" id="GO:0001228">
    <property type="term" value="F:DNA-binding transcription activator activity, RNA polymerase II-specific"/>
    <property type="evidence" value="ECO:0007669"/>
    <property type="project" value="TreeGrafter"/>
</dbReference>
<proteinExistence type="predicted"/>
<dbReference type="InterPro" id="IPR009071">
    <property type="entry name" value="HMG_box_dom"/>
</dbReference>
<keyword evidence="1 3" id="KW-0238">DNA-binding</keyword>
<keyword evidence="2" id="KW-0804">Transcription</keyword>
<feature type="domain" description="HMG box" evidence="5">
    <location>
        <begin position="1"/>
        <end position="40"/>
    </location>
</feature>
<dbReference type="GO" id="GO:0000122">
    <property type="term" value="P:negative regulation of transcription by RNA polymerase II"/>
    <property type="evidence" value="ECO:0007669"/>
    <property type="project" value="TreeGrafter"/>
</dbReference>
<feature type="non-terminal residue" evidence="6">
    <location>
        <position position="1"/>
    </location>
</feature>
<gene>
    <name evidence="6" type="ORF">PACTADRAFT_29178</name>
</gene>
<feature type="compositionally biased region" description="Basic and acidic residues" evidence="4">
    <location>
        <begin position="28"/>
        <end position="37"/>
    </location>
</feature>
<evidence type="ECO:0000256" key="4">
    <source>
        <dbReference type="SAM" id="MobiDB-lite"/>
    </source>
</evidence>
<evidence type="ECO:0000256" key="1">
    <source>
        <dbReference type="ARBA" id="ARBA00023125"/>
    </source>
</evidence>
<evidence type="ECO:0000313" key="6">
    <source>
        <dbReference type="EMBL" id="ODV94959.1"/>
    </source>
</evidence>
<dbReference type="OrthoDB" id="6247875at2759"/>
<organism evidence="6 7">
    <name type="scientific">Pachysolen tannophilus NRRL Y-2460</name>
    <dbReference type="NCBI Taxonomy" id="669874"/>
    <lineage>
        <taxon>Eukaryota</taxon>
        <taxon>Fungi</taxon>
        <taxon>Dikarya</taxon>
        <taxon>Ascomycota</taxon>
        <taxon>Saccharomycotina</taxon>
        <taxon>Pichiomycetes</taxon>
        <taxon>Pachysolenaceae</taxon>
        <taxon>Pachysolen</taxon>
    </lineage>
</organism>
<dbReference type="PANTHER" id="PTHR10270:SF161">
    <property type="entry name" value="SEX-DETERMINING REGION Y PROTEIN"/>
    <property type="match status" value="1"/>
</dbReference>
<evidence type="ECO:0000313" key="7">
    <source>
        <dbReference type="Proteomes" id="UP000094236"/>
    </source>
</evidence>
<feature type="DNA-binding region" description="HMG box" evidence="3">
    <location>
        <begin position="1"/>
        <end position="40"/>
    </location>
</feature>
<dbReference type="EMBL" id="KV454015">
    <property type="protein sequence ID" value="ODV94959.1"/>
    <property type="molecule type" value="Genomic_DNA"/>
</dbReference>
<dbReference type="Gene3D" id="1.10.30.10">
    <property type="entry name" value="High mobility group box domain"/>
    <property type="match status" value="1"/>
</dbReference>
<accession>A0A1E4TT84</accession>
<dbReference type="Pfam" id="PF00505">
    <property type="entry name" value="HMG_box"/>
    <property type="match status" value="1"/>
</dbReference>
<dbReference type="InterPro" id="IPR036910">
    <property type="entry name" value="HMG_box_dom_sf"/>
</dbReference>
<name>A0A1E4TT84_PACTA</name>
<dbReference type="STRING" id="669874.A0A1E4TT84"/>
<evidence type="ECO:0000256" key="3">
    <source>
        <dbReference type="PROSITE-ProRule" id="PRU00267"/>
    </source>
</evidence>
<dbReference type="InterPro" id="IPR050140">
    <property type="entry name" value="SRY-related_HMG-box_TF-like"/>
</dbReference>
<protein>
    <recommendedName>
        <fullName evidence="5">HMG box domain-containing protein</fullName>
    </recommendedName>
</protein>
<reference evidence="7" key="1">
    <citation type="submission" date="2016-05" db="EMBL/GenBank/DDBJ databases">
        <title>Comparative genomics of biotechnologically important yeasts.</title>
        <authorList>
            <consortium name="DOE Joint Genome Institute"/>
            <person name="Riley R."/>
            <person name="Haridas S."/>
            <person name="Wolfe K.H."/>
            <person name="Lopes M.R."/>
            <person name="Hittinger C.T."/>
            <person name="Goker M."/>
            <person name="Salamov A."/>
            <person name="Wisecaver J."/>
            <person name="Long T.M."/>
            <person name="Aerts A.L."/>
            <person name="Barry K."/>
            <person name="Choi C."/>
            <person name="Clum A."/>
            <person name="Coughlan A.Y."/>
            <person name="Deshpande S."/>
            <person name="Douglass A.P."/>
            <person name="Hanson S.J."/>
            <person name="Klenk H.-P."/>
            <person name="Labutti K."/>
            <person name="Lapidus A."/>
            <person name="Lindquist E."/>
            <person name="Lipzen A."/>
            <person name="Meier-Kolthoff J.P."/>
            <person name="Ohm R.A."/>
            <person name="Otillar R.P."/>
            <person name="Pangilinan J."/>
            <person name="Peng Y."/>
            <person name="Rokas A."/>
            <person name="Rosa C.A."/>
            <person name="Scheuner C."/>
            <person name="Sibirny A.A."/>
            <person name="Slot J.C."/>
            <person name="Stielow J.B."/>
            <person name="Sun H."/>
            <person name="Kurtzman C.P."/>
            <person name="Blackwell M."/>
            <person name="Grigoriev I.V."/>
            <person name="Jeffries T.W."/>
        </authorList>
    </citation>
    <scope>NUCLEOTIDE SEQUENCE [LARGE SCALE GENOMIC DNA]</scope>
    <source>
        <strain evidence="7">NRRL Y-2460</strain>
    </source>
</reference>
<dbReference type="GO" id="GO:0005634">
    <property type="term" value="C:nucleus"/>
    <property type="evidence" value="ECO:0007669"/>
    <property type="project" value="UniProtKB-UniRule"/>
</dbReference>
<dbReference type="GO" id="GO:0000978">
    <property type="term" value="F:RNA polymerase II cis-regulatory region sequence-specific DNA binding"/>
    <property type="evidence" value="ECO:0007669"/>
    <property type="project" value="TreeGrafter"/>
</dbReference>
<evidence type="ECO:0000259" key="5">
    <source>
        <dbReference type="PROSITE" id="PS50118"/>
    </source>
</evidence>
<dbReference type="AlphaFoldDB" id="A0A1E4TT84"/>
<keyword evidence="3" id="KW-0539">Nucleus</keyword>
<feature type="region of interest" description="Disordered" evidence="4">
    <location>
        <begin position="28"/>
        <end position="50"/>
    </location>
</feature>
<dbReference type="Proteomes" id="UP000094236">
    <property type="component" value="Unassembled WGS sequence"/>
</dbReference>
<dbReference type="GO" id="GO:0030154">
    <property type="term" value="P:cell differentiation"/>
    <property type="evidence" value="ECO:0007669"/>
    <property type="project" value="TreeGrafter"/>
</dbReference>
<dbReference type="PROSITE" id="PS50118">
    <property type="entry name" value="HMG_BOX_2"/>
    <property type="match status" value="1"/>
</dbReference>
<keyword evidence="7" id="KW-1185">Reference proteome</keyword>